<dbReference type="OrthoDB" id="5295180at2"/>
<dbReference type="Pfam" id="PF05751">
    <property type="entry name" value="FixH"/>
    <property type="match status" value="1"/>
</dbReference>
<dbReference type="AlphaFoldDB" id="A0A0P7Z738"/>
<evidence type="ECO:0008006" key="4">
    <source>
        <dbReference type="Google" id="ProtNLM"/>
    </source>
</evidence>
<gene>
    <name evidence="2" type="ORF">HLUCCX14_01810</name>
</gene>
<dbReference type="EMBL" id="LJZQ01000002">
    <property type="protein sequence ID" value="KPQ30313.1"/>
    <property type="molecule type" value="Genomic_DNA"/>
</dbReference>
<evidence type="ECO:0000313" key="2">
    <source>
        <dbReference type="EMBL" id="KPQ30313.1"/>
    </source>
</evidence>
<comment type="caution">
    <text evidence="2">The sequence shown here is derived from an EMBL/GenBank/DDBJ whole genome shotgun (WGS) entry which is preliminary data.</text>
</comment>
<proteinExistence type="predicted"/>
<organism evidence="2 3">
    <name type="scientific">Marinobacter excellens HL-55</name>
    <dbReference type="NCBI Taxonomy" id="1305731"/>
    <lineage>
        <taxon>Bacteria</taxon>
        <taxon>Pseudomonadati</taxon>
        <taxon>Pseudomonadota</taxon>
        <taxon>Gammaproteobacteria</taxon>
        <taxon>Pseudomonadales</taxon>
        <taxon>Marinobacteraceae</taxon>
        <taxon>Marinobacter</taxon>
    </lineage>
</organism>
<evidence type="ECO:0000313" key="3">
    <source>
        <dbReference type="Proteomes" id="UP000050416"/>
    </source>
</evidence>
<feature type="transmembrane region" description="Helical" evidence="1">
    <location>
        <begin position="15"/>
        <end position="36"/>
    </location>
</feature>
<keyword evidence="1" id="KW-1133">Transmembrane helix</keyword>
<accession>A0A0P7Z738</accession>
<keyword evidence="1" id="KW-0472">Membrane</keyword>
<evidence type="ECO:0000256" key="1">
    <source>
        <dbReference type="SAM" id="Phobius"/>
    </source>
</evidence>
<dbReference type="PATRIC" id="fig|1305731.5.peg.3153"/>
<dbReference type="Proteomes" id="UP000050416">
    <property type="component" value="Unassembled WGS sequence"/>
</dbReference>
<reference evidence="2 3" key="1">
    <citation type="submission" date="2015-09" db="EMBL/GenBank/DDBJ databases">
        <title>Identification and resolution of microdiversity through metagenomic sequencing of parallel consortia.</title>
        <authorList>
            <person name="Nelson W.C."/>
            <person name="Romine M.F."/>
            <person name="Lindemann S.R."/>
        </authorList>
    </citation>
    <scope>NUCLEOTIDE SEQUENCE [LARGE SCALE GENOMIC DNA]</scope>
    <source>
        <strain evidence="2">HL-55</strain>
    </source>
</reference>
<name>A0A0P7Z738_9GAMM</name>
<keyword evidence="1" id="KW-0812">Transmembrane</keyword>
<dbReference type="STRING" id="1305731.GCA_000934705_01509"/>
<protein>
    <recommendedName>
        <fullName evidence="4">Nitrogen fixation protein FixH</fullName>
    </recommendedName>
</protein>
<dbReference type="InterPro" id="IPR008620">
    <property type="entry name" value="FixH"/>
</dbReference>
<sequence>MTEKTPVAPWYRQPWFWFLTIFPIAAICSSMTILVMGSTADRSMVTDDYSKEGRGINMAIARDQKALDLGLEGGLAVDGRNASLTLNDAEGPVDYPYLIMSFYHPTQSERDRIVQFRKVADGEYYGSLVSDMDGRWYYDLQGPENDWRVKGELWLPAENTHAVKAKSPTGG</sequence>